<gene>
    <name evidence="1" type="ORF">CPELLU_LOCUS16215</name>
</gene>
<dbReference type="AlphaFoldDB" id="A0A9N9P2A4"/>
<comment type="caution">
    <text evidence="1">The sequence shown here is derived from an EMBL/GenBank/DDBJ whole genome shotgun (WGS) entry which is preliminary data.</text>
</comment>
<keyword evidence="2" id="KW-1185">Reference proteome</keyword>
<accession>A0A9N9P2A4</accession>
<feature type="non-terminal residue" evidence="1">
    <location>
        <position position="486"/>
    </location>
</feature>
<organism evidence="1 2">
    <name type="scientific">Cetraspora pellucida</name>
    <dbReference type="NCBI Taxonomy" id="1433469"/>
    <lineage>
        <taxon>Eukaryota</taxon>
        <taxon>Fungi</taxon>
        <taxon>Fungi incertae sedis</taxon>
        <taxon>Mucoromycota</taxon>
        <taxon>Glomeromycotina</taxon>
        <taxon>Glomeromycetes</taxon>
        <taxon>Diversisporales</taxon>
        <taxon>Gigasporaceae</taxon>
        <taxon>Cetraspora</taxon>
    </lineage>
</organism>
<dbReference type="OrthoDB" id="2340480at2759"/>
<evidence type="ECO:0000313" key="2">
    <source>
        <dbReference type="Proteomes" id="UP000789759"/>
    </source>
</evidence>
<reference evidence="1" key="1">
    <citation type="submission" date="2021-06" db="EMBL/GenBank/DDBJ databases">
        <authorList>
            <person name="Kallberg Y."/>
            <person name="Tangrot J."/>
            <person name="Rosling A."/>
        </authorList>
    </citation>
    <scope>NUCLEOTIDE SEQUENCE</scope>
    <source>
        <strain evidence="1">FL966</strain>
    </source>
</reference>
<dbReference type="EMBL" id="CAJVQA010023280">
    <property type="protein sequence ID" value="CAG8777746.1"/>
    <property type="molecule type" value="Genomic_DNA"/>
</dbReference>
<evidence type="ECO:0000313" key="1">
    <source>
        <dbReference type="EMBL" id="CAG8777746.1"/>
    </source>
</evidence>
<name>A0A9N9P2A4_9GLOM</name>
<protein>
    <submittedName>
        <fullName evidence="1">19288_t:CDS:1</fullName>
    </submittedName>
</protein>
<dbReference type="Proteomes" id="UP000789759">
    <property type="component" value="Unassembled WGS sequence"/>
</dbReference>
<sequence>MFLNTQFLKAAYEISRLSVRGVVVAENKVVNEFKLEEINISMSLDKVREYLTRNELILVGQQNSHFRNKLEHKIPFVNENDYKLKDILVSTDGENDNDKSFSFFIEKDLTRPGFPEIVRNLNLTKGYKRNERNEVIQANKNAFQIKNMHLMEIITHQTLEEIEDSQGRFLCCVKGTIRLLPGDLEATEEYIEAIEDALNEDANIDIKASLRRVGRVYGFFWPQDIILGGKFQLSDEPTDTRELEKLKHFTNWRIIDQKDLTSLHTLLPERLVSKIRKVYGMKLLYLSSLTVHMPKGQRISLQPIPKPQTIPTFKTVKIFASVIVLNKTNPYRNMFVIRIEYMDDESPYIVIQRIGNPKGPFNLFVPYKIIGYEEGLPIEQLPDNSIDHIDTIRFQYDSDIHIEHPKLTKDYCIIGTLILKSSDNLYKVGTSKDVISYHFRQHNNDNGITQLQCYHYDLRSNEANNSLTFYMNYAIISRQNSDFFEL</sequence>
<proteinExistence type="predicted"/>